<accession>A0A1F8EEU0</accession>
<keyword evidence="5 7" id="KW-1133">Transmembrane helix</keyword>
<feature type="transmembrane region" description="Helical" evidence="7">
    <location>
        <begin position="332"/>
        <end position="352"/>
    </location>
</feature>
<dbReference type="GO" id="GO:0000030">
    <property type="term" value="F:mannosyltransferase activity"/>
    <property type="evidence" value="ECO:0007669"/>
    <property type="project" value="InterPro"/>
</dbReference>
<dbReference type="GO" id="GO:0012505">
    <property type="term" value="C:endomembrane system"/>
    <property type="evidence" value="ECO:0007669"/>
    <property type="project" value="UniProtKB-SubCell"/>
</dbReference>
<name>A0A1F8EEU0_9BACT</name>
<evidence type="ECO:0000256" key="5">
    <source>
        <dbReference type="ARBA" id="ARBA00022989"/>
    </source>
</evidence>
<dbReference type="GO" id="GO:0006493">
    <property type="term" value="P:protein O-linked glycosylation"/>
    <property type="evidence" value="ECO:0007669"/>
    <property type="project" value="InterPro"/>
</dbReference>
<dbReference type="Proteomes" id="UP000177594">
    <property type="component" value="Unassembled WGS sequence"/>
</dbReference>
<feature type="transmembrane region" description="Helical" evidence="7">
    <location>
        <begin position="149"/>
        <end position="164"/>
    </location>
</feature>
<proteinExistence type="predicted"/>
<dbReference type="InterPro" id="IPR003342">
    <property type="entry name" value="ArnT-like_N"/>
</dbReference>
<reference evidence="9 10" key="1">
    <citation type="journal article" date="2016" name="Nat. Commun.">
        <title>Thousands of microbial genomes shed light on interconnected biogeochemical processes in an aquifer system.</title>
        <authorList>
            <person name="Anantharaman K."/>
            <person name="Brown C.T."/>
            <person name="Hug L.A."/>
            <person name="Sharon I."/>
            <person name="Castelle C.J."/>
            <person name="Probst A.J."/>
            <person name="Thomas B.C."/>
            <person name="Singh A."/>
            <person name="Wilkins M.J."/>
            <person name="Karaoz U."/>
            <person name="Brodie E.L."/>
            <person name="Williams K.H."/>
            <person name="Hubbard S.S."/>
            <person name="Banfield J.F."/>
        </authorList>
    </citation>
    <scope>NUCLEOTIDE SEQUENCE [LARGE SCALE GENOMIC DNA]</scope>
</reference>
<evidence type="ECO:0000256" key="7">
    <source>
        <dbReference type="SAM" id="Phobius"/>
    </source>
</evidence>
<dbReference type="AlphaFoldDB" id="A0A1F8EEU0"/>
<keyword evidence="4 7" id="KW-0812">Transmembrane</keyword>
<feature type="transmembrane region" description="Helical" evidence="7">
    <location>
        <begin position="70"/>
        <end position="88"/>
    </location>
</feature>
<dbReference type="EMBL" id="MGIZ01000022">
    <property type="protein sequence ID" value="OGM99340.1"/>
    <property type="molecule type" value="Genomic_DNA"/>
</dbReference>
<feature type="transmembrane region" description="Helical" evidence="7">
    <location>
        <begin position="170"/>
        <end position="186"/>
    </location>
</feature>
<feature type="transmembrane region" description="Helical" evidence="7">
    <location>
        <begin position="275"/>
        <end position="291"/>
    </location>
</feature>
<feature type="transmembrane region" description="Helical" evidence="7">
    <location>
        <begin position="7"/>
        <end position="27"/>
    </location>
</feature>
<comment type="subcellular location">
    <subcellularLocation>
        <location evidence="1">Endomembrane system</location>
        <topology evidence="1">Multi-pass membrane protein</topology>
    </subcellularLocation>
</comment>
<organism evidence="9 10">
    <name type="scientific">Candidatus Yanofskybacteria bacterium RIFCSPHIGHO2_01_FULL_39_8b</name>
    <dbReference type="NCBI Taxonomy" id="1802659"/>
    <lineage>
        <taxon>Bacteria</taxon>
        <taxon>Candidatus Yanofskyibacteriota</taxon>
    </lineage>
</organism>
<evidence type="ECO:0000256" key="2">
    <source>
        <dbReference type="ARBA" id="ARBA00022676"/>
    </source>
</evidence>
<dbReference type="Pfam" id="PF02366">
    <property type="entry name" value="PMT"/>
    <property type="match status" value="1"/>
</dbReference>
<feature type="transmembrane region" description="Helical" evidence="7">
    <location>
        <begin position="416"/>
        <end position="433"/>
    </location>
</feature>
<keyword evidence="2" id="KW-0328">Glycosyltransferase</keyword>
<feature type="domain" description="ArnT-like N-terminal" evidence="8">
    <location>
        <begin position="67"/>
        <end position="210"/>
    </location>
</feature>
<evidence type="ECO:0000256" key="4">
    <source>
        <dbReference type="ARBA" id="ARBA00022692"/>
    </source>
</evidence>
<keyword evidence="3" id="KW-0808">Transferase</keyword>
<feature type="transmembrane region" description="Helical" evidence="7">
    <location>
        <begin position="125"/>
        <end position="142"/>
    </location>
</feature>
<evidence type="ECO:0000259" key="8">
    <source>
        <dbReference type="Pfam" id="PF02366"/>
    </source>
</evidence>
<feature type="transmembrane region" description="Helical" evidence="7">
    <location>
        <begin position="100"/>
        <end position="119"/>
    </location>
</feature>
<evidence type="ECO:0000256" key="3">
    <source>
        <dbReference type="ARBA" id="ARBA00022679"/>
    </source>
</evidence>
<evidence type="ECO:0000313" key="9">
    <source>
        <dbReference type="EMBL" id="OGM99340.1"/>
    </source>
</evidence>
<evidence type="ECO:0000256" key="1">
    <source>
        <dbReference type="ARBA" id="ARBA00004127"/>
    </source>
</evidence>
<gene>
    <name evidence="9" type="ORF">A2817_02760</name>
</gene>
<evidence type="ECO:0000313" key="10">
    <source>
        <dbReference type="Proteomes" id="UP000177594"/>
    </source>
</evidence>
<sequence>MIKNNYWFLIILGFFILTRFLGLGQIYHQDEYRWASIAYSAVFGNLESPHPPIAGFAYSLVGNLFGYSNLRLVPFAFSILNLLLLYFLSLRLSGSKKVATIAAGLFSINIYSLIANLQIDIDGAMLPFFILLSYYFYLKFTVRRDKKGFILFFILFLAAIVGGLMTKLSFILFVVALIADHLLIMYEKGRSKVEIKRIIFLFVVVGLPLFVIYILYIPKHPLIIKYVEHLNVFDLASRAYLDLAFKIFKSFVWLSPVLTLSVLYGLFLKDLFRKYRVWFMYLFVNFVFYLIPFNFSTLTIERYFMFLIIPSIVISAEAIGRLLKNISISEKNYIFCGAGFVLLSFLILNLHYSILPLNPKEAYISQVKSMDFNFLIPFTGGSGPSGFYFSALFIVLSWLVALFSLLASFTAMTRRHLFVAIFLITGFGYNIFFDSEYLYGSFFGGVDGIAKQTIEFVNSDSDIERVITYYDIGAYYLILSNKYTSRFYTAPTRDYTKKLTEYRGHYMIVDFPGIDKQSNYWKLISRCRLDKKFTDKFVDSYIFDCRFLP</sequence>
<feature type="transmembrane region" description="Helical" evidence="7">
    <location>
        <begin position="303"/>
        <end position="320"/>
    </location>
</feature>
<evidence type="ECO:0000256" key="6">
    <source>
        <dbReference type="ARBA" id="ARBA00023136"/>
    </source>
</evidence>
<feature type="transmembrane region" description="Helical" evidence="7">
    <location>
        <begin position="198"/>
        <end position="217"/>
    </location>
</feature>
<feature type="transmembrane region" description="Helical" evidence="7">
    <location>
        <begin position="250"/>
        <end position="268"/>
    </location>
</feature>
<comment type="caution">
    <text evidence="9">The sequence shown here is derived from an EMBL/GenBank/DDBJ whole genome shotgun (WGS) entry which is preliminary data.</text>
</comment>
<dbReference type="GO" id="GO:0016020">
    <property type="term" value="C:membrane"/>
    <property type="evidence" value="ECO:0007669"/>
    <property type="project" value="InterPro"/>
</dbReference>
<keyword evidence="6 7" id="KW-0472">Membrane</keyword>
<protein>
    <recommendedName>
        <fullName evidence="8">ArnT-like N-terminal domain-containing protein</fullName>
    </recommendedName>
</protein>
<feature type="transmembrane region" description="Helical" evidence="7">
    <location>
        <begin position="387"/>
        <end position="409"/>
    </location>
</feature>